<dbReference type="PANTHER" id="PTHR42055:SF1">
    <property type="entry name" value="YALI0E03476P"/>
    <property type="match status" value="1"/>
</dbReference>
<dbReference type="OrthoDB" id="5312133at2759"/>
<evidence type="ECO:0000256" key="1">
    <source>
        <dbReference type="SAM" id="MobiDB-lite"/>
    </source>
</evidence>
<accession>A0A232LZ96</accession>
<feature type="region of interest" description="Disordered" evidence="1">
    <location>
        <begin position="499"/>
        <end position="524"/>
    </location>
</feature>
<reference evidence="3 4" key="1">
    <citation type="journal article" date="2015" name="Environ. Microbiol.">
        <title>Metagenome sequence of Elaphomyces granulatus from sporocarp tissue reveals Ascomycota ectomycorrhizal fingerprints of genome expansion and a Proteobacteria-rich microbiome.</title>
        <authorList>
            <person name="Quandt C.A."/>
            <person name="Kohler A."/>
            <person name="Hesse C.N."/>
            <person name="Sharpton T.J."/>
            <person name="Martin F."/>
            <person name="Spatafora J.W."/>
        </authorList>
    </citation>
    <scope>NUCLEOTIDE SEQUENCE [LARGE SCALE GENOMIC DNA]</scope>
    <source>
        <strain evidence="3 4">OSC145934</strain>
    </source>
</reference>
<dbReference type="PANTHER" id="PTHR42055">
    <property type="entry name" value="YALI0E03476P"/>
    <property type="match status" value="1"/>
</dbReference>
<feature type="signal peptide" evidence="2">
    <location>
        <begin position="1"/>
        <end position="24"/>
    </location>
</feature>
<dbReference type="AlphaFoldDB" id="A0A232LZ96"/>
<protein>
    <submittedName>
        <fullName evidence="3">Uncharacterized protein</fullName>
    </submittedName>
</protein>
<proteinExistence type="predicted"/>
<evidence type="ECO:0000313" key="4">
    <source>
        <dbReference type="Proteomes" id="UP000243515"/>
    </source>
</evidence>
<name>A0A232LZ96_9EURO</name>
<organism evidence="3 4">
    <name type="scientific">Elaphomyces granulatus</name>
    <dbReference type="NCBI Taxonomy" id="519963"/>
    <lineage>
        <taxon>Eukaryota</taxon>
        <taxon>Fungi</taxon>
        <taxon>Dikarya</taxon>
        <taxon>Ascomycota</taxon>
        <taxon>Pezizomycotina</taxon>
        <taxon>Eurotiomycetes</taxon>
        <taxon>Eurotiomycetidae</taxon>
        <taxon>Eurotiales</taxon>
        <taxon>Elaphomycetaceae</taxon>
        <taxon>Elaphomyces</taxon>
    </lineage>
</organism>
<keyword evidence="4" id="KW-1185">Reference proteome</keyword>
<feature type="compositionally biased region" description="Basic and acidic residues" evidence="1">
    <location>
        <begin position="513"/>
        <end position="524"/>
    </location>
</feature>
<gene>
    <name evidence="3" type="ORF">Egran_02886</name>
</gene>
<evidence type="ECO:0000313" key="3">
    <source>
        <dbReference type="EMBL" id="OXV09358.1"/>
    </source>
</evidence>
<sequence>MFPHRSTTLVAIVIFVALSLFIFSASNIDSSSEPVGGISEGTKPKFPLPNLDTLRFRFRPAAHRPPEQKDSSSGELKWYNDWTWLNPFSSSITLEEDRSVLPPLRTRRPVYTFYESSDKSDDEEKEADRKLLLVWRRAWYAQGFRPVVLTRAEAMNNPLYEAVQQLKIDPALHADLLRWLAWENMGTGLLADWHCFPMARYDDWLLSSLRRGALPTHITRFENFDSGLFAGEKARIGEAIKEAIKAANSHASSITELIPPEFFRIEKPTSLAFYNSAAISTHYSALSDKHAGSSAARRLALVELVNAHLHNTFQHSFSSGIAILRPLPERTMALVEPALRLAKALAQCPTTQFASCPPNRPKCQPCVSSSKPMPIIQPSAFKNTTNLFTIGIVPHPYTLISLQSGSEEITARYIRREMNRDPWLVEVTKDLLGPERGGPSRVVVFKDFVAGDTAMASSIWMTAENLSAKPGEDLPPTLLDEIEWQFGFIIPRDLQVKTKVERGEASSPPDPPPEEKKDSTTLRNEELEKQYRLIEKAREVLKSRPKDSNRMGIIGVAEAWNLADSEVWRFVRAYR</sequence>
<keyword evidence="2" id="KW-0732">Signal</keyword>
<comment type="caution">
    <text evidence="3">The sequence shown here is derived from an EMBL/GenBank/DDBJ whole genome shotgun (WGS) entry which is preliminary data.</text>
</comment>
<evidence type="ECO:0000256" key="2">
    <source>
        <dbReference type="SAM" id="SignalP"/>
    </source>
</evidence>
<dbReference type="Proteomes" id="UP000243515">
    <property type="component" value="Unassembled WGS sequence"/>
</dbReference>
<dbReference type="EMBL" id="NPHW01003581">
    <property type="protein sequence ID" value="OXV09358.1"/>
    <property type="molecule type" value="Genomic_DNA"/>
</dbReference>
<feature type="chain" id="PRO_5012511551" evidence="2">
    <location>
        <begin position="25"/>
        <end position="575"/>
    </location>
</feature>